<gene>
    <name evidence="17" type="ORF">GA0061081_10454</name>
</gene>
<evidence type="ECO:0000256" key="11">
    <source>
        <dbReference type="ARBA" id="ARBA00022884"/>
    </source>
</evidence>
<dbReference type="PRINTS" id="PR00377">
    <property type="entry name" value="IMPHPHTASES"/>
</dbReference>
<organism evidence="17 18">
    <name type="scientific">Gilliamella bombicola</name>
    <dbReference type="NCBI Taxonomy" id="1798182"/>
    <lineage>
        <taxon>Bacteria</taxon>
        <taxon>Pseudomonadati</taxon>
        <taxon>Pseudomonadota</taxon>
        <taxon>Gammaproteobacteria</taxon>
        <taxon>Orbales</taxon>
        <taxon>Orbaceae</taxon>
        <taxon>Gilliamella</taxon>
    </lineage>
</organism>
<accession>A0A1C4B9L1</accession>
<comment type="subcellular location">
    <subcellularLocation>
        <location evidence="3">Cytoplasm</location>
    </subcellularLocation>
</comment>
<dbReference type="InterPro" id="IPR020550">
    <property type="entry name" value="Inositol_monophosphatase_CS"/>
</dbReference>
<comment type="similarity">
    <text evidence="4 16">Belongs to the inositol monophosphatase superfamily.</text>
</comment>
<dbReference type="GO" id="GO:0005737">
    <property type="term" value="C:cytoplasm"/>
    <property type="evidence" value="ECO:0007669"/>
    <property type="project" value="UniProtKB-SubCell"/>
</dbReference>
<dbReference type="InterPro" id="IPR000760">
    <property type="entry name" value="Inositol_monophosphatase-like"/>
</dbReference>
<dbReference type="InterPro" id="IPR022337">
    <property type="entry name" value="Inositol_monophosphatase_SuhB"/>
</dbReference>
<evidence type="ECO:0000256" key="9">
    <source>
        <dbReference type="ARBA" id="ARBA00022814"/>
    </source>
</evidence>
<dbReference type="NCBIfam" id="NF008027">
    <property type="entry name" value="PRK10757.1"/>
    <property type="match status" value="1"/>
</dbReference>
<keyword evidence="8 16" id="KW-0378">Hydrolase</keyword>
<comment type="cofactor">
    <cofactor evidence="2 15 16">
        <name>Mg(2+)</name>
        <dbReference type="ChEBI" id="CHEBI:18420"/>
    </cofactor>
</comment>
<evidence type="ECO:0000256" key="6">
    <source>
        <dbReference type="ARBA" id="ARBA00022517"/>
    </source>
</evidence>
<sequence>MHPMLNIAIRAARKAGNVAIKAYENPSSIEIEAKGANDFATNVDRAAEALIVETIKKAHPDHTIIAEESGLVKGNDADTQWIIDPIDGTTNFIKNIPHFAVSIAARVKGKTEIAVVYNPMSNELFTAARGKGAQLNGYRIRVSNAKDLDGSVLATAFPFKAKQYSDSYFSVLQKLFVKCGDFRRAGSAALDLAYVAAGRLDGFFEIGLKPWDIAAGELILREAGGVITDFAGGNNYMVSGNVVAGNPRIVKDLLVSTQNDWPEKLRN</sequence>
<dbReference type="GO" id="GO:0003723">
    <property type="term" value="F:RNA binding"/>
    <property type="evidence" value="ECO:0007669"/>
    <property type="project" value="UniProtKB-KW"/>
</dbReference>
<evidence type="ECO:0000256" key="10">
    <source>
        <dbReference type="ARBA" id="ARBA00022842"/>
    </source>
</evidence>
<evidence type="ECO:0000256" key="7">
    <source>
        <dbReference type="ARBA" id="ARBA00022723"/>
    </source>
</evidence>
<feature type="binding site" evidence="15">
    <location>
        <position position="212"/>
    </location>
    <ligand>
        <name>Mg(2+)</name>
        <dbReference type="ChEBI" id="CHEBI:18420"/>
        <label>1</label>
        <note>catalytic</note>
    </ligand>
</feature>
<evidence type="ECO:0000256" key="8">
    <source>
        <dbReference type="ARBA" id="ARBA00022801"/>
    </source>
</evidence>
<dbReference type="OrthoDB" id="9785695at2"/>
<keyword evidence="10 15" id="KW-0460">Magnesium</keyword>
<dbReference type="CDD" id="cd01639">
    <property type="entry name" value="IMPase"/>
    <property type="match status" value="1"/>
</dbReference>
<evidence type="ECO:0000256" key="14">
    <source>
        <dbReference type="ARBA" id="ARBA00023186"/>
    </source>
</evidence>
<keyword evidence="6" id="KW-0690">Ribosome biogenesis</keyword>
<name>A0A1C4B9L1_9GAMM</name>
<dbReference type="Pfam" id="PF00459">
    <property type="entry name" value="Inositol_P"/>
    <property type="match status" value="1"/>
</dbReference>
<dbReference type="InterPro" id="IPR033942">
    <property type="entry name" value="IMPase"/>
</dbReference>
<dbReference type="GO" id="GO:0046854">
    <property type="term" value="P:phosphatidylinositol phosphate biosynthetic process"/>
    <property type="evidence" value="ECO:0007669"/>
    <property type="project" value="InterPro"/>
</dbReference>
<evidence type="ECO:0000256" key="2">
    <source>
        <dbReference type="ARBA" id="ARBA00001946"/>
    </source>
</evidence>
<dbReference type="SUPFAM" id="SSF56655">
    <property type="entry name" value="Carbohydrate phosphatase"/>
    <property type="match status" value="1"/>
</dbReference>
<evidence type="ECO:0000256" key="12">
    <source>
        <dbReference type="ARBA" id="ARBA00023015"/>
    </source>
</evidence>
<comment type="catalytic activity">
    <reaction evidence="1 16">
        <text>a myo-inositol phosphate + H2O = myo-inositol + phosphate</text>
        <dbReference type="Rhea" id="RHEA:24056"/>
        <dbReference type="ChEBI" id="CHEBI:15377"/>
        <dbReference type="ChEBI" id="CHEBI:17268"/>
        <dbReference type="ChEBI" id="CHEBI:43474"/>
        <dbReference type="ChEBI" id="CHEBI:84139"/>
        <dbReference type="EC" id="3.1.3.25"/>
    </reaction>
</comment>
<dbReference type="EMBL" id="FMAQ01000004">
    <property type="protein sequence ID" value="SCC03378.1"/>
    <property type="molecule type" value="Genomic_DNA"/>
</dbReference>
<evidence type="ECO:0000256" key="1">
    <source>
        <dbReference type="ARBA" id="ARBA00001033"/>
    </source>
</evidence>
<evidence type="ECO:0000256" key="3">
    <source>
        <dbReference type="ARBA" id="ARBA00004496"/>
    </source>
</evidence>
<dbReference type="FunFam" id="3.30.540.10:FF:000003">
    <property type="entry name" value="Inositol-1-monophosphatase"/>
    <property type="match status" value="1"/>
</dbReference>
<reference evidence="18" key="1">
    <citation type="submission" date="2016-08" db="EMBL/GenBank/DDBJ databases">
        <authorList>
            <person name="Varghese N."/>
            <person name="Submissions Spin"/>
        </authorList>
    </citation>
    <scope>NUCLEOTIDE SEQUENCE [LARGE SCALE GENOMIC DNA]</scope>
    <source>
        <strain evidence="18">R-53248</strain>
    </source>
</reference>
<evidence type="ECO:0000313" key="18">
    <source>
        <dbReference type="Proteomes" id="UP000199670"/>
    </source>
</evidence>
<dbReference type="GO" id="GO:0031564">
    <property type="term" value="P:transcription antitermination"/>
    <property type="evidence" value="ECO:0007669"/>
    <property type="project" value="UniProtKB-KW"/>
</dbReference>
<dbReference type="GO" id="GO:0006020">
    <property type="term" value="P:inositol metabolic process"/>
    <property type="evidence" value="ECO:0007669"/>
    <property type="project" value="TreeGrafter"/>
</dbReference>
<dbReference type="PRINTS" id="PR01959">
    <property type="entry name" value="SBIMPHPHTASE"/>
</dbReference>
<dbReference type="Proteomes" id="UP000199670">
    <property type="component" value="Unassembled WGS sequence"/>
</dbReference>
<evidence type="ECO:0000256" key="5">
    <source>
        <dbReference type="ARBA" id="ARBA00022490"/>
    </source>
</evidence>
<dbReference type="GO" id="GO:0046872">
    <property type="term" value="F:metal ion binding"/>
    <property type="evidence" value="ECO:0007669"/>
    <property type="project" value="UniProtKB-KW"/>
</dbReference>
<dbReference type="PANTHER" id="PTHR20854">
    <property type="entry name" value="INOSITOL MONOPHOSPHATASE"/>
    <property type="match status" value="1"/>
</dbReference>
<dbReference type="STRING" id="1798182.GA0061081_10454"/>
<dbReference type="EC" id="3.1.3.25" evidence="16"/>
<proteinExistence type="inferred from homology"/>
<dbReference type="RefSeq" id="WP_091347835.1">
    <property type="nucleotide sequence ID" value="NZ_FMAQ01000004.1"/>
</dbReference>
<keyword evidence="18" id="KW-1185">Reference proteome</keyword>
<feature type="binding site" evidence="15">
    <location>
        <position position="84"/>
    </location>
    <ligand>
        <name>Mg(2+)</name>
        <dbReference type="ChEBI" id="CHEBI:18420"/>
        <label>1</label>
        <note>catalytic</note>
    </ligand>
</feature>
<dbReference type="AlphaFoldDB" id="A0A1C4B9L1"/>
<dbReference type="Gene3D" id="3.30.540.10">
    <property type="entry name" value="Fructose-1,6-Bisphosphatase, subunit A, domain 1"/>
    <property type="match status" value="1"/>
</dbReference>
<keyword evidence="11" id="KW-0694">RNA-binding</keyword>
<protein>
    <recommendedName>
        <fullName evidence="16">Inositol-1-monophosphatase</fullName>
        <ecNumber evidence="16">3.1.3.25</ecNumber>
    </recommendedName>
</protein>
<feature type="binding site" evidence="15">
    <location>
        <position position="87"/>
    </location>
    <ligand>
        <name>Mg(2+)</name>
        <dbReference type="ChEBI" id="CHEBI:18420"/>
        <label>1</label>
        <note>catalytic</note>
    </ligand>
</feature>
<evidence type="ECO:0000256" key="13">
    <source>
        <dbReference type="ARBA" id="ARBA00023163"/>
    </source>
</evidence>
<dbReference type="GO" id="GO:0008934">
    <property type="term" value="F:inositol monophosphate 1-phosphatase activity"/>
    <property type="evidence" value="ECO:0007669"/>
    <property type="project" value="InterPro"/>
</dbReference>
<feature type="binding site" evidence="15">
    <location>
        <position position="67"/>
    </location>
    <ligand>
        <name>Mg(2+)</name>
        <dbReference type="ChEBI" id="CHEBI:18420"/>
        <label>1</label>
        <note>catalytic</note>
    </ligand>
</feature>
<feature type="binding site" evidence="15">
    <location>
        <position position="86"/>
    </location>
    <ligand>
        <name>Mg(2+)</name>
        <dbReference type="ChEBI" id="CHEBI:18420"/>
        <label>1</label>
        <note>catalytic</note>
    </ligand>
</feature>
<keyword evidence="7 15" id="KW-0479">Metal-binding</keyword>
<evidence type="ECO:0000256" key="16">
    <source>
        <dbReference type="RuleBase" id="RU364068"/>
    </source>
</evidence>
<dbReference type="Gene3D" id="3.40.190.80">
    <property type="match status" value="1"/>
</dbReference>
<evidence type="ECO:0000313" key="17">
    <source>
        <dbReference type="EMBL" id="SCC03378.1"/>
    </source>
</evidence>
<dbReference type="PANTHER" id="PTHR20854:SF4">
    <property type="entry name" value="INOSITOL-1-MONOPHOSPHATASE-RELATED"/>
    <property type="match status" value="1"/>
</dbReference>
<dbReference type="InterPro" id="IPR020583">
    <property type="entry name" value="Inositol_monoP_metal-BS"/>
</dbReference>
<dbReference type="FunFam" id="3.40.190.80:FF:000004">
    <property type="entry name" value="Inositol-1-monophosphatase"/>
    <property type="match status" value="1"/>
</dbReference>
<keyword evidence="14" id="KW-0143">Chaperone</keyword>
<dbReference type="GO" id="GO:0042254">
    <property type="term" value="P:ribosome biogenesis"/>
    <property type="evidence" value="ECO:0007669"/>
    <property type="project" value="UniProtKB-KW"/>
</dbReference>
<dbReference type="PROSITE" id="PS00630">
    <property type="entry name" value="IMP_2"/>
    <property type="match status" value="1"/>
</dbReference>
<dbReference type="PROSITE" id="PS00629">
    <property type="entry name" value="IMP_1"/>
    <property type="match status" value="1"/>
</dbReference>
<keyword evidence="13" id="KW-0804">Transcription</keyword>
<evidence type="ECO:0000256" key="4">
    <source>
        <dbReference type="ARBA" id="ARBA00009759"/>
    </source>
</evidence>
<keyword evidence="5" id="KW-0963">Cytoplasm</keyword>
<keyword evidence="9" id="KW-0889">Transcription antitermination</keyword>
<dbReference type="GO" id="GO:0007165">
    <property type="term" value="P:signal transduction"/>
    <property type="evidence" value="ECO:0007669"/>
    <property type="project" value="TreeGrafter"/>
</dbReference>
<evidence type="ECO:0000256" key="15">
    <source>
        <dbReference type="PIRSR" id="PIRSR600760-2"/>
    </source>
</evidence>
<keyword evidence="12" id="KW-0805">Transcription regulation</keyword>